<keyword evidence="3" id="KW-1185">Reference proteome</keyword>
<dbReference type="AlphaFoldDB" id="A0A0C3AXP3"/>
<feature type="region of interest" description="Disordered" evidence="1">
    <location>
        <begin position="161"/>
        <end position="238"/>
    </location>
</feature>
<feature type="region of interest" description="Disordered" evidence="1">
    <location>
        <begin position="1"/>
        <end position="130"/>
    </location>
</feature>
<evidence type="ECO:0000313" key="3">
    <source>
        <dbReference type="Proteomes" id="UP000054097"/>
    </source>
</evidence>
<feature type="compositionally biased region" description="Pro residues" evidence="1">
    <location>
        <begin position="198"/>
        <end position="213"/>
    </location>
</feature>
<evidence type="ECO:0000313" key="2">
    <source>
        <dbReference type="EMBL" id="KIM29300.1"/>
    </source>
</evidence>
<protein>
    <submittedName>
        <fullName evidence="2">Uncharacterized protein</fullName>
    </submittedName>
</protein>
<name>A0A0C3AXP3_SERVB</name>
<dbReference type="HOGENOM" id="CLU_1038861_0_0_1"/>
<accession>A0A0C3AXP3</accession>
<gene>
    <name evidence="2" type="ORF">M408DRAFT_121993</name>
</gene>
<reference evidence="3" key="2">
    <citation type="submission" date="2015-01" db="EMBL/GenBank/DDBJ databases">
        <title>Evolutionary Origins and Diversification of the Mycorrhizal Mutualists.</title>
        <authorList>
            <consortium name="DOE Joint Genome Institute"/>
            <consortium name="Mycorrhizal Genomics Consortium"/>
            <person name="Kohler A."/>
            <person name="Kuo A."/>
            <person name="Nagy L.G."/>
            <person name="Floudas D."/>
            <person name="Copeland A."/>
            <person name="Barry K.W."/>
            <person name="Cichocki N."/>
            <person name="Veneault-Fourrey C."/>
            <person name="LaButti K."/>
            <person name="Lindquist E.A."/>
            <person name="Lipzen A."/>
            <person name="Lundell T."/>
            <person name="Morin E."/>
            <person name="Murat C."/>
            <person name="Riley R."/>
            <person name="Ohm R."/>
            <person name="Sun H."/>
            <person name="Tunlid A."/>
            <person name="Henrissat B."/>
            <person name="Grigoriev I.V."/>
            <person name="Hibbett D.S."/>
            <person name="Martin F."/>
        </authorList>
    </citation>
    <scope>NUCLEOTIDE SEQUENCE [LARGE SCALE GENOMIC DNA]</scope>
    <source>
        <strain evidence="3">MAFF 305830</strain>
    </source>
</reference>
<reference evidence="2 3" key="1">
    <citation type="submission" date="2014-04" db="EMBL/GenBank/DDBJ databases">
        <authorList>
            <consortium name="DOE Joint Genome Institute"/>
            <person name="Kuo A."/>
            <person name="Zuccaro A."/>
            <person name="Kohler A."/>
            <person name="Nagy L.G."/>
            <person name="Floudas D."/>
            <person name="Copeland A."/>
            <person name="Barry K.W."/>
            <person name="Cichocki N."/>
            <person name="Veneault-Fourrey C."/>
            <person name="LaButti K."/>
            <person name="Lindquist E.A."/>
            <person name="Lipzen A."/>
            <person name="Lundell T."/>
            <person name="Morin E."/>
            <person name="Murat C."/>
            <person name="Sun H."/>
            <person name="Tunlid A."/>
            <person name="Henrissat B."/>
            <person name="Grigoriev I.V."/>
            <person name="Hibbett D.S."/>
            <person name="Martin F."/>
            <person name="Nordberg H.P."/>
            <person name="Cantor M.N."/>
            <person name="Hua S.X."/>
        </authorList>
    </citation>
    <scope>NUCLEOTIDE SEQUENCE [LARGE SCALE GENOMIC DNA]</scope>
    <source>
        <strain evidence="2 3">MAFF 305830</strain>
    </source>
</reference>
<feature type="compositionally biased region" description="Low complexity" evidence="1">
    <location>
        <begin position="58"/>
        <end position="67"/>
    </location>
</feature>
<proteinExistence type="predicted"/>
<dbReference type="Proteomes" id="UP000054097">
    <property type="component" value="Unassembled WGS sequence"/>
</dbReference>
<dbReference type="EMBL" id="KN824289">
    <property type="protein sequence ID" value="KIM29300.1"/>
    <property type="molecule type" value="Genomic_DNA"/>
</dbReference>
<evidence type="ECO:0000256" key="1">
    <source>
        <dbReference type="SAM" id="MobiDB-lite"/>
    </source>
</evidence>
<organism evidence="2 3">
    <name type="scientific">Serendipita vermifera MAFF 305830</name>
    <dbReference type="NCBI Taxonomy" id="933852"/>
    <lineage>
        <taxon>Eukaryota</taxon>
        <taxon>Fungi</taxon>
        <taxon>Dikarya</taxon>
        <taxon>Basidiomycota</taxon>
        <taxon>Agaricomycotina</taxon>
        <taxon>Agaricomycetes</taxon>
        <taxon>Sebacinales</taxon>
        <taxon>Serendipitaceae</taxon>
        <taxon>Serendipita</taxon>
    </lineage>
</organism>
<sequence>MKQLFRNPKPTKRDPTYSNAPRPPPPSSAGTSILHGGDVSSRIQPYRFGTPSPPPPASATNTSTHAALHTYRQGYQQHDSNPYKLNIPASAGGGGLTGDDPSRGQSRRVRPSQEDPWVVVNSGTYGANPMAESRFTHTASLIQPVLGATGSTAPYISYFHQQQHQQREPLGKGSIDNESNTAIPSSSPIDPPSWARNPQPPSEPAQSIPPPTFTIPQPSSHQDKSWSRGLFGTSTSREKEANAEMLKMIGEGTWASSTASLSVKIHSF</sequence>